<dbReference type="EMBL" id="JAMZMM010000224">
    <property type="protein sequence ID" value="MCP2730635.1"/>
    <property type="molecule type" value="Genomic_DNA"/>
</dbReference>
<comment type="caution">
    <text evidence="1">The sequence shown here is derived from an EMBL/GenBank/DDBJ whole genome shotgun (WGS) entry which is preliminary data.</text>
</comment>
<dbReference type="Proteomes" id="UP001204953">
    <property type="component" value="Unassembled WGS sequence"/>
</dbReference>
<accession>A0AAE3KNL1</accession>
<evidence type="ECO:0000313" key="2">
    <source>
        <dbReference type="Proteomes" id="UP001204953"/>
    </source>
</evidence>
<gene>
    <name evidence="1" type="ORF">NJ959_19585</name>
</gene>
<evidence type="ECO:0000313" key="1">
    <source>
        <dbReference type="EMBL" id="MCP2730635.1"/>
    </source>
</evidence>
<keyword evidence="2" id="KW-1185">Reference proteome</keyword>
<sequence length="161" mass="17967">MAGNTTHRIVSAFDLSFDGGGLSNLEATEVTPPEFAGTAVCLQSSSGTVTNTVAMQGGYTPIKELKVKVPVSSDANSAYMRLHDWLEKCRPKARGGGGDFQKYTGAFKTYNWKGDEVEIYTFKDAWPFKFELEEVKADEEKDIIYGTFTCYLEEYVREKDK</sequence>
<protein>
    <submittedName>
        <fullName evidence="1">Phage tail protein</fullName>
    </submittedName>
</protein>
<name>A0AAE3KNL1_9CYAN</name>
<dbReference type="RefSeq" id="WP_254013391.1">
    <property type="nucleotide sequence ID" value="NZ_JAMZMM010000224.1"/>
</dbReference>
<dbReference type="AlphaFoldDB" id="A0AAE3KNL1"/>
<proteinExistence type="predicted"/>
<reference evidence="1" key="1">
    <citation type="submission" date="2022-06" db="EMBL/GenBank/DDBJ databases">
        <title>New cyanobacteria of genus Symplocastrum in benthos of Lake Baikal.</title>
        <authorList>
            <person name="Sorokovikova E."/>
            <person name="Tikhonova I."/>
            <person name="Krasnopeev A."/>
            <person name="Evseev P."/>
            <person name="Gladkikh A."/>
            <person name="Belykh O."/>
        </authorList>
    </citation>
    <scope>NUCLEOTIDE SEQUENCE</scope>
    <source>
        <strain evidence="1">BBK-W-15</strain>
    </source>
</reference>
<organism evidence="1 2">
    <name type="scientific">Limnofasciculus baicalensis BBK-W-15</name>
    <dbReference type="NCBI Taxonomy" id="2699891"/>
    <lineage>
        <taxon>Bacteria</taxon>
        <taxon>Bacillati</taxon>
        <taxon>Cyanobacteriota</taxon>
        <taxon>Cyanophyceae</taxon>
        <taxon>Coleofasciculales</taxon>
        <taxon>Coleofasciculaceae</taxon>
        <taxon>Limnofasciculus</taxon>
        <taxon>Limnofasciculus baicalensis</taxon>
    </lineage>
</organism>